<evidence type="ECO:0000256" key="1">
    <source>
        <dbReference type="SAM" id="MobiDB-lite"/>
    </source>
</evidence>
<accession>A0A438C851</accession>
<gene>
    <name evidence="2" type="ORF">CK203_115666</name>
</gene>
<reference evidence="2 3" key="1">
    <citation type="journal article" date="2018" name="PLoS Genet.">
        <title>Population sequencing reveals clonal diversity and ancestral inbreeding in the grapevine cultivar Chardonnay.</title>
        <authorList>
            <person name="Roach M.J."/>
            <person name="Johnson D.L."/>
            <person name="Bohlmann J."/>
            <person name="van Vuuren H.J."/>
            <person name="Jones S.J."/>
            <person name="Pretorius I.S."/>
            <person name="Schmidt S.A."/>
            <person name="Borneman A.R."/>
        </authorList>
    </citation>
    <scope>NUCLEOTIDE SEQUENCE [LARGE SCALE GENOMIC DNA]</scope>
    <source>
        <strain evidence="3">cv. Chardonnay</strain>
        <tissue evidence="2">Leaf</tissue>
    </source>
</reference>
<proteinExistence type="predicted"/>
<organism evidence="2 3">
    <name type="scientific">Vitis vinifera</name>
    <name type="common">Grape</name>
    <dbReference type="NCBI Taxonomy" id="29760"/>
    <lineage>
        <taxon>Eukaryota</taxon>
        <taxon>Viridiplantae</taxon>
        <taxon>Streptophyta</taxon>
        <taxon>Embryophyta</taxon>
        <taxon>Tracheophyta</taxon>
        <taxon>Spermatophyta</taxon>
        <taxon>Magnoliopsida</taxon>
        <taxon>eudicotyledons</taxon>
        <taxon>Gunneridae</taxon>
        <taxon>Pentapetalae</taxon>
        <taxon>rosids</taxon>
        <taxon>Vitales</taxon>
        <taxon>Vitaceae</taxon>
        <taxon>Viteae</taxon>
        <taxon>Vitis</taxon>
    </lineage>
</organism>
<dbReference type="EMBL" id="QGNW01002482">
    <property type="protein sequence ID" value="RVW19421.1"/>
    <property type="molecule type" value="Genomic_DNA"/>
</dbReference>
<comment type="caution">
    <text evidence="2">The sequence shown here is derived from an EMBL/GenBank/DDBJ whole genome shotgun (WGS) entry which is preliminary data.</text>
</comment>
<dbReference type="AlphaFoldDB" id="A0A438C851"/>
<feature type="compositionally biased region" description="Basic and acidic residues" evidence="1">
    <location>
        <begin position="24"/>
        <end position="40"/>
    </location>
</feature>
<name>A0A438C851_VITVI</name>
<evidence type="ECO:0000313" key="3">
    <source>
        <dbReference type="Proteomes" id="UP000288805"/>
    </source>
</evidence>
<feature type="region of interest" description="Disordered" evidence="1">
    <location>
        <begin position="98"/>
        <end position="138"/>
    </location>
</feature>
<evidence type="ECO:0000313" key="2">
    <source>
        <dbReference type="EMBL" id="RVW19421.1"/>
    </source>
</evidence>
<feature type="compositionally biased region" description="Polar residues" evidence="1">
    <location>
        <begin position="128"/>
        <end position="138"/>
    </location>
</feature>
<dbReference type="Proteomes" id="UP000288805">
    <property type="component" value="Unassembled WGS sequence"/>
</dbReference>
<feature type="region of interest" description="Disordered" evidence="1">
    <location>
        <begin position="15"/>
        <end position="51"/>
    </location>
</feature>
<sequence>MREKFVQPLGMSFQTNQEMQGRGSKKEIHHEAISHGDAKSSHAMQNSKDNSFKENLEHSLESIVYTIYIILKLGKLGVQLFKRTELENTNWRRTTTLAEQAIPSEEATPTEQTIPHEETTTAKVETPIQRTQVTTVEP</sequence>
<protein>
    <submittedName>
        <fullName evidence="2">Uncharacterized protein</fullName>
    </submittedName>
</protein>